<organism evidence="2 3">
    <name type="scientific">Plutella xylostella</name>
    <name type="common">Diamondback moth</name>
    <name type="synonym">Plutella maculipennis</name>
    <dbReference type="NCBI Taxonomy" id="51655"/>
    <lineage>
        <taxon>Eukaryota</taxon>
        <taxon>Metazoa</taxon>
        <taxon>Ecdysozoa</taxon>
        <taxon>Arthropoda</taxon>
        <taxon>Hexapoda</taxon>
        <taxon>Insecta</taxon>
        <taxon>Pterygota</taxon>
        <taxon>Neoptera</taxon>
        <taxon>Endopterygota</taxon>
        <taxon>Lepidoptera</taxon>
        <taxon>Glossata</taxon>
        <taxon>Ditrysia</taxon>
        <taxon>Yponomeutoidea</taxon>
        <taxon>Plutellidae</taxon>
        <taxon>Plutella</taxon>
    </lineage>
</organism>
<evidence type="ECO:0000313" key="2">
    <source>
        <dbReference type="EMBL" id="KAG7299107.1"/>
    </source>
</evidence>
<dbReference type="SUPFAM" id="SSF56219">
    <property type="entry name" value="DNase I-like"/>
    <property type="match status" value="1"/>
</dbReference>
<dbReference type="EMBL" id="JAHIBW010000023">
    <property type="protein sequence ID" value="KAG7299107.1"/>
    <property type="molecule type" value="Genomic_DNA"/>
</dbReference>
<dbReference type="InterPro" id="IPR043502">
    <property type="entry name" value="DNA/RNA_pol_sf"/>
</dbReference>
<proteinExistence type="predicted"/>
<gene>
    <name evidence="2" type="ORF">JYU34_017608</name>
</gene>
<protein>
    <recommendedName>
        <fullName evidence="1">Reverse transcriptase domain-containing protein</fullName>
    </recommendedName>
</protein>
<dbReference type="Proteomes" id="UP000823941">
    <property type="component" value="Chromosome 23"/>
</dbReference>
<dbReference type="SUPFAM" id="SSF56672">
    <property type="entry name" value="DNA/RNA polymerases"/>
    <property type="match status" value="1"/>
</dbReference>
<name>A0ABQ7Q1K9_PLUXY</name>
<feature type="domain" description="Reverse transcriptase" evidence="1">
    <location>
        <begin position="371"/>
        <end position="626"/>
    </location>
</feature>
<sequence>MWLTCTVNSFKLLVGTAYRPQWQDLNSFLEAITDTVTSLAGYDKIILVGDFNVDLLKHDSYTQTVNDFVSSLTLNQLVSEPTHFANDDSETLIDIVCTDIETRRTTVDYIPSLGRHAFICVELNLKKIKPKPRWIVYRPLQDINITQFNSDLNSIDWENIKTLGNLNSMIDTFNDYVIRLFDLHAPEKRILIKHNSYPWITETVKLMMELRDNAHKKYRISKSDTHRQCYLDLKKLVNCAIFNEKRAYFEQNINKNIKNSATLWKNLKNTALRSHTEPCLPKHLQNPDKINQHFLDLPGNSSVSKTDIEYYESHKFDTSCSFNLFTIHEETVVKIINGLKSNARGVDNIALNMIVLTLPRTLEIITFMVNYSIKTSCFPDLWKIALIRPIPKSVNPVSEKELRPISLLTCFSKILEKAVSNQLTQYLEINKILPTVQSGFRKGRSTATALLNVVDDIISSQDKGKGTLLTLLDFSRAFDTINIPLLLAKLSYYGFEKSTVSWFRSYLSDRTQRVMFTGTDGKTLSSSLLPVTRGVPQGSILGPILFILYSSDITNCIKHCNFHIYADDLQLYLACLPGDSVPTVNKINEDLERIVDWSNKNCLLLNPTKSKFMILGSKKQILGIKNYDPNIKVNGTSVEEVTEARNLGVLFDQNLRFEKHILNVVRSCFYKLKVLYKIRPYISEKLRIQLCEALVLSKLNYADTVYGPCLYVKTQNLIQRVQNACARFCFNIPPRAHVTPFLNSSNLLKLSSRRKLHFATLLFGVVRGETPEYLYKKLTWSHQFNKHNTRASSYLLITPDFRSAAFRCSFRYAACKCWNNLPPPIRDLKRQSTFKHRLKTHLILLQKLQS</sequence>
<dbReference type="PROSITE" id="PS50878">
    <property type="entry name" value="RT_POL"/>
    <property type="match status" value="1"/>
</dbReference>
<reference evidence="2 3" key="1">
    <citation type="submission" date="2021-06" db="EMBL/GenBank/DDBJ databases">
        <title>A haploid diamondback moth (Plutella xylostella L.) genome assembly resolves 31 chromosomes and identifies a diamide resistance mutation.</title>
        <authorList>
            <person name="Ward C.M."/>
            <person name="Perry K.D."/>
            <person name="Baker G."/>
            <person name="Powis K."/>
            <person name="Heckel D.G."/>
            <person name="Baxter S.W."/>
        </authorList>
    </citation>
    <scope>NUCLEOTIDE SEQUENCE [LARGE SCALE GENOMIC DNA]</scope>
    <source>
        <strain evidence="2 3">LV</strain>
        <tissue evidence="2">Single pupa</tissue>
    </source>
</reference>
<dbReference type="InterPro" id="IPR000477">
    <property type="entry name" value="RT_dom"/>
</dbReference>
<evidence type="ECO:0000313" key="3">
    <source>
        <dbReference type="Proteomes" id="UP000823941"/>
    </source>
</evidence>
<dbReference type="CDD" id="cd01650">
    <property type="entry name" value="RT_nLTR_like"/>
    <property type="match status" value="1"/>
</dbReference>
<accession>A0ABQ7Q1K9</accession>
<dbReference type="InterPro" id="IPR036691">
    <property type="entry name" value="Endo/exonu/phosph_ase_sf"/>
</dbReference>
<keyword evidence="3" id="KW-1185">Reference proteome</keyword>
<dbReference type="PANTHER" id="PTHR33332">
    <property type="entry name" value="REVERSE TRANSCRIPTASE DOMAIN-CONTAINING PROTEIN"/>
    <property type="match status" value="1"/>
</dbReference>
<comment type="caution">
    <text evidence="2">The sequence shown here is derived from an EMBL/GenBank/DDBJ whole genome shotgun (WGS) entry which is preliminary data.</text>
</comment>
<dbReference type="Pfam" id="PF00078">
    <property type="entry name" value="RVT_1"/>
    <property type="match status" value="1"/>
</dbReference>
<dbReference type="Gene3D" id="3.60.10.10">
    <property type="entry name" value="Endonuclease/exonuclease/phosphatase"/>
    <property type="match status" value="1"/>
</dbReference>
<evidence type="ECO:0000259" key="1">
    <source>
        <dbReference type="PROSITE" id="PS50878"/>
    </source>
</evidence>